<comment type="subcellular location">
    <subcellularLocation>
        <location evidence="1">Membrane</location>
        <topology evidence="1">Multi-pass membrane protein</topology>
    </subcellularLocation>
</comment>
<feature type="transmembrane region" description="Helical" evidence="6">
    <location>
        <begin position="83"/>
        <end position="106"/>
    </location>
</feature>
<feature type="domain" description="MARVEL" evidence="7">
    <location>
        <begin position="13"/>
        <end position="139"/>
    </location>
</feature>
<dbReference type="AlphaFoldDB" id="A0A1V9XMI8"/>
<proteinExistence type="predicted"/>
<evidence type="ECO:0000256" key="6">
    <source>
        <dbReference type="SAM" id="Phobius"/>
    </source>
</evidence>
<evidence type="ECO:0000256" key="2">
    <source>
        <dbReference type="ARBA" id="ARBA00022692"/>
    </source>
</evidence>
<evidence type="ECO:0000256" key="1">
    <source>
        <dbReference type="ARBA" id="ARBA00004141"/>
    </source>
</evidence>
<keyword evidence="4 5" id="KW-0472">Membrane</keyword>
<accession>A0A1V9XMI8</accession>
<feature type="transmembrane region" description="Helical" evidence="6">
    <location>
        <begin position="112"/>
        <end position="135"/>
    </location>
</feature>
<keyword evidence="3 6" id="KW-1133">Transmembrane helix</keyword>
<evidence type="ECO:0000256" key="5">
    <source>
        <dbReference type="PROSITE-ProRule" id="PRU00581"/>
    </source>
</evidence>
<organism evidence="8 9">
    <name type="scientific">Tropilaelaps mercedesae</name>
    <dbReference type="NCBI Taxonomy" id="418985"/>
    <lineage>
        <taxon>Eukaryota</taxon>
        <taxon>Metazoa</taxon>
        <taxon>Ecdysozoa</taxon>
        <taxon>Arthropoda</taxon>
        <taxon>Chelicerata</taxon>
        <taxon>Arachnida</taxon>
        <taxon>Acari</taxon>
        <taxon>Parasitiformes</taxon>
        <taxon>Mesostigmata</taxon>
        <taxon>Gamasina</taxon>
        <taxon>Dermanyssoidea</taxon>
        <taxon>Laelapidae</taxon>
        <taxon>Tropilaelaps</taxon>
    </lineage>
</organism>
<dbReference type="GO" id="GO:0016020">
    <property type="term" value="C:membrane"/>
    <property type="evidence" value="ECO:0007669"/>
    <property type="project" value="UniProtKB-SubCell"/>
</dbReference>
<name>A0A1V9XMI8_9ACAR</name>
<dbReference type="InterPro" id="IPR008253">
    <property type="entry name" value="Marvel"/>
</dbReference>
<keyword evidence="2 5" id="KW-0812">Transmembrane</keyword>
<keyword evidence="9" id="KW-1185">Reference proteome</keyword>
<feature type="transmembrane region" description="Helical" evidence="6">
    <location>
        <begin position="20"/>
        <end position="38"/>
    </location>
</feature>
<evidence type="ECO:0000313" key="9">
    <source>
        <dbReference type="Proteomes" id="UP000192247"/>
    </source>
</evidence>
<reference evidence="8 9" key="1">
    <citation type="journal article" date="2017" name="Gigascience">
        <title>Draft genome of the honey bee ectoparasitic mite, Tropilaelaps mercedesae, is shaped by the parasitic life history.</title>
        <authorList>
            <person name="Dong X."/>
            <person name="Armstrong S.D."/>
            <person name="Xia D."/>
            <person name="Makepeace B.L."/>
            <person name="Darby A.C."/>
            <person name="Kadowaki T."/>
        </authorList>
    </citation>
    <scope>NUCLEOTIDE SEQUENCE [LARGE SCALE GENOMIC DNA]</scope>
    <source>
        <strain evidence="8">Wuxi-XJTLU</strain>
    </source>
</reference>
<sequence length="139" mass="15473">MEPGGDCNVNISYLCTVNGWFKVIQTIFNLVVLLNLALWEYGCNYKWSLFMQMIGFTFFLMTAMLLTTILLSPSAQSFIGTFIYINYHLLAVVLYLCGSISLFVMVQVRDSFVIVAGVMGLLAAGVYGADVLFAFKGRC</sequence>
<evidence type="ECO:0000256" key="4">
    <source>
        <dbReference type="ARBA" id="ARBA00023136"/>
    </source>
</evidence>
<evidence type="ECO:0000313" key="8">
    <source>
        <dbReference type="EMBL" id="OQR74671.1"/>
    </source>
</evidence>
<evidence type="ECO:0000256" key="3">
    <source>
        <dbReference type="ARBA" id="ARBA00022989"/>
    </source>
</evidence>
<dbReference type="InParanoid" id="A0A1V9XMI8"/>
<dbReference type="EMBL" id="MNPL01007588">
    <property type="protein sequence ID" value="OQR74671.1"/>
    <property type="molecule type" value="Genomic_DNA"/>
</dbReference>
<dbReference type="FunCoup" id="A0A1V9XMI8">
    <property type="interactions" value="1"/>
</dbReference>
<gene>
    <name evidence="8" type="ORF">BIW11_08912</name>
</gene>
<evidence type="ECO:0000259" key="7">
    <source>
        <dbReference type="PROSITE" id="PS51225"/>
    </source>
</evidence>
<feature type="transmembrane region" description="Helical" evidence="6">
    <location>
        <begin position="50"/>
        <end position="71"/>
    </location>
</feature>
<comment type="caution">
    <text evidence="8">The sequence shown here is derived from an EMBL/GenBank/DDBJ whole genome shotgun (WGS) entry which is preliminary data.</text>
</comment>
<protein>
    <recommendedName>
        <fullName evidence="7">MARVEL domain-containing protein</fullName>
    </recommendedName>
</protein>
<dbReference type="PROSITE" id="PS51225">
    <property type="entry name" value="MARVEL"/>
    <property type="match status" value="1"/>
</dbReference>
<dbReference type="Proteomes" id="UP000192247">
    <property type="component" value="Unassembled WGS sequence"/>
</dbReference>